<feature type="region of interest" description="Disordered" evidence="1">
    <location>
        <begin position="1"/>
        <end position="24"/>
    </location>
</feature>
<organism evidence="2 3">
    <name type="scientific">Aphis craccivora</name>
    <name type="common">Cowpea aphid</name>
    <dbReference type="NCBI Taxonomy" id="307492"/>
    <lineage>
        <taxon>Eukaryota</taxon>
        <taxon>Metazoa</taxon>
        <taxon>Ecdysozoa</taxon>
        <taxon>Arthropoda</taxon>
        <taxon>Hexapoda</taxon>
        <taxon>Insecta</taxon>
        <taxon>Pterygota</taxon>
        <taxon>Neoptera</taxon>
        <taxon>Paraneoptera</taxon>
        <taxon>Hemiptera</taxon>
        <taxon>Sternorrhyncha</taxon>
        <taxon>Aphidomorpha</taxon>
        <taxon>Aphidoidea</taxon>
        <taxon>Aphididae</taxon>
        <taxon>Aphidini</taxon>
        <taxon>Aphis</taxon>
        <taxon>Aphis</taxon>
    </lineage>
</organism>
<dbReference type="PANTHER" id="PTHR33480">
    <property type="entry name" value="SET DOMAIN-CONTAINING PROTEIN-RELATED"/>
    <property type="match status" value="1"/>
</dbReference>
<dbReference type="Proteomes" id="UP000478052">
    <property type="component" value="Unassembled WGS sequence"/>
</dbReference>
<gene>
    <name evidence="2" type="ORF">FWK35_00037737</name>
</gene>
<protein>
    <submittedName>
        <fullName evidence="2">Uncharacterized protein</fullName>
    </submittedName>
</protein>
<accession>A0A6G0VN23</accession>
<dbReference type="AlphaFoldDB" id="A0A6G0VN23"/>
<evidence type="ECO:0000256" key="1">
    <source>
        <dbReference type="SAM" id="MobiDB-lite"/>
    </source>
</evidence>
<dbReference type="EMBL" id="VUJU01015592">
    <property type="protein sequence ID" value="KAF0693056.1"/>
    <property type="molecule type" value="Genomic_DNA"/>
</dbReference>
<feature type="non-terminal residue" evidence="2">
    <location>
        <position position="494"/>
    </location>
</feature>
<evidence type="ECO:0000313" key="2">
    <source>
        <dbReference type="EMBL" id="KAF0693056.1"/>
    </source>
</evidence>
<name>A0A6G0VN23_APHCR</name>
<reference evidence="2 3" key="1">
    <citation type="submission" date="2019-08" db="EMBL/GenBank/DDBJ databases">
        <title>Whole genome of Aphis craccivora.</title>
        <authorList>
            <person name="Voronova N.V."/>
            <person name="Shulinski R.S."/>
            <person name="Bandarenka Y.V."/>
            <person name="Zhorov D.G."/>
            <person name="Warner D."/>
        </authorList>
    </citation>
    <scope>NUCLEOTIDE SEQUENCE [LARGE SCALE GENOMIC DNA]</scope>
    <source>
        <strain evidence="2">180601</strain>
        <tissue evidence="2">Whole Body</tissue>
    </source>
</reference>
<proteinExistence type="predicted"/>
<sequence length="494" mass="57046">MIDIQKPKSYVKSNSSSEDLYVDSGSEYIPSKDNLSFKDIDDDNNTSFSSGTEECIEEFKEIENPSIIEGKNILNRSNLSILQKESKPYNFNGSVETSKKKTIMNKRVWDKTDHCVYSEKDVTNFTRHILRKHKDEIEVAKYESLPKGSKERKFEADTLRKKGNFLNNVGGNKVKPVRRPNELKGIPCANNCLPCKFCYGMFKKKYLFRHMNICKNNKEKHGSKVNAMAAGQNLLLVFKDGDNELVNNVFLRMATDEISLVAKTDELIKQFGSRYLKSHKEKHLINVVSQKMRLLARFLMCMRLEVTTINTLQECLSPKYFDSIIKCSKQVAGYSVENDNFKSPSVILKLGQSLKQCCEIAECIILKQSDLSPMEAHNIQKESINNLKYIIEKEWAHELWTNACKLMYQRKRNKLALLPLTSDIKLFKDYIVNLEKESYNNLKTNPNNVQFYRNLQESVLAQLVLLNRRRAGEVQRITLDTYTNAESEISQEEI</sequence>
<comment type="caution">
    <text evidence="2">The sequence shown here is derived from an EMBL/GenBank/DDBJ whole genome shotgun (WGS) entry which is preliminary data.</text>
</comment>
<dbReference type="OrthoDB" id="6626183at2759"/>
<dbReference type="PANTHER" id="PTHR33480:SF1">
    <property type="entry name" value="TYR RECOMBINASE DOMAIN-CONTAINING PROTEIN"/>
    <property type="match status" value="1"/>
</dbReference>
<evidence type="ECO:0000313" key="3">
    <source>
        <dbReference type="Proteomes" id="UP000478052"/>
    </source>
</evidence>
<keyword evidence="3" id="KW-1185">Reference proteome</keyword>